<gene>
    <name evidence="1" type="ORF">JOC95_002107</name>
</gene>
<protein>
    <submittedName>
        <fullName evidence="1">Uncharacterized protein</fullName>
    </submittedName>
</protein>
<comment type="caution">
    <text evidence="1">The sequence shown here is derived from an EMBL/GenBank/DDBJ whole genome shotgun (WGS) entry which is preliminary data.</text>
</comment>
<evidence type="ECO:0000313" key="2">
    <source>
        <dbReference type="Proteomes" id="UP000737402"/>
    </source>
</evidence>
<proteinExistence type="predicted"/>
<reference evidence="1 2" key="1">
    <citation type="submission" date="2021-01" db="EMBL/GenBank/DDBJ databases">
        <title>Genomic Encyclopedia of Type Strains, Phase IV (KMG-IV): sequencing the most valuable type-strain genomes for metagenomic binning, comparative biology and taxonomic classification.</title>
        <authorList>
            <person name="Goeker M."/>
        </authorList>
    </citation>
    <scope>NUCLEOTIDE SEQUENCE [LARGE SCALE GENOMIC DNA]</scope>
    <source>
        <strain evidence="1 2">DSM 25879</strain>
    </source>
</reference>
<dbReference type="EMBL" id="JAFBED010000004">
    <property type="protein sequence ID" value="MBM7620254.1"/>
    <property type="molecule type" value="Genomic_DNA"/>
</dbReference>
<accession>A0ABS2P060</accession>
<evidence type="ECO:0000313" key="1">
    <source>
        <dbReference type="EMBL" id="MBM7620254.1"/>
    </source>
</evidence>
<dbReference type="Proteomes" id="UP000737402">
    <property type="component" value="Unassembled WGS sequence"/>
</dbReference>
<name>A0ABS2P060_9BACI</name>
<keyword evidence="2" id="KW-1185">Reference proteome</keyword>
<sequence>MKVTNEARDVLVDILRQNGAKNIRVYFAGWG</sequence>
<organism evidence="1 2">
    <name type="scientific">Sutcliffiella tianshenii</name>
    <dbReference type="NCBI Taxonomy" id="1463404"/>
    <lineage>
        <taxon>Bacteria</taxon>
        <taxon>Bacillati</taxon>
        <taxon>Bacillota</taxon>
        <taxon>Bacilli</taxon>
        <taxon>Bacillales</taxon>
        <taxon>Bacillaceae</taxon>
        <taxon>Sutcliffiella</taxon>
    </lineage>
</organism>